<dbReference type="PRINTS" id="PR00412">
    <property type="entry name" value="EPOXHYDRLASE"/>
</dbReference>
<dbReference type="Proteomes" id="UP000322244">
    <property type="component" value="Unassembled WGS sequence"/>
</dbReference>
<evidence type="ECO:0000256" key="3">
    <source>
        <dbReference type="ARBA" id="ARBA00022801"/>
    </source>
</evidence>
<feature type="active site" description="Proton donor" evidence="4">
    <location>
        <position position="310"/>
    </location>
</feature>
<evidence type="ECO:0000313" key="6">
    <source>
        <dbReference type="EMBL" id="KAA0021622.1"/>
    </source>
</evidence>
<evidence type="ECO:0000259" key="5">
    <source>
        <dbReference type="Pfam" id="PF06441"/>
    </source>
</evidence>
<dbReference type="InterPro" id="IPR016292">
    <property type="entry name" value="Epoxide_hydrolase"/>
</dbReference>
<dbReference type="RefSeq" id="WP_149431489.1">
    <property type="nucleotide sequence ID" value="NZ_VLNY01000008.1"/>
</dbReference>
<dbReference type="PIRSF" id="PIRSF001112">
    <property type="entry name" value="Epoxide_hydrolase"/>
    <property type="match status" value="1"/>
</dbReference>
<evidence type="ECO:0000313" key="7">
    <source>
        <dbReference type="Proteomes" id="UP000322244"/>
    </source>
</evidence>
<keyword evidence="3 6" id="KW-0378">Hydrolase</keyword>
<proteinExistence type="inferred from homology"/>
<organism evidence="6 7">
    <name type="scientific">Antrihabitans cavernicola</name>
    <dbReference type="NCBI Taxonomy" id="2495913"/>
    <lineage>
        <taxon>Bacteria</taxon>
        <taxon>Bacillati</taxon>
        <taxon>Actinomycetota</taxon>
        <taxon>Actinomycetes</taxon>
        <taxon>Mycobacteriales</taxon>
        <taxon>Nocardiaceae</taxon>
        <taxon>Antrihabitans</taxon>
    </lineage>
</organism>
<dbReference type="Gene3D" id="3.40.50.1820">
    <property type="entry name" value="alpha/beta hydrolase"/>
    <property type="match status" value="1"/>
</dbReference>
<dbReference type="Pfam" id="PF06441">
    <property type="entry name" value="EHN"/>
    <property type="match status" value="1"/>
</dbReference>
<comment type="similarity">
    <text evidence="1">Belongs to the peptidase S33 family.</text>
</comment>
<evidence type="ECO:0000256" key="1">
    <source>
        <dbReference type="ARBA" id="ARBA00010088"/>
    </source>
</evidence>
<dbReference type="EMBL" id="VLNY01000008">
    <property type="protein sequence ID" value="KAA0021622.1"/>
    <property type="molecule type" value="Genomic_DNA"/>
</dbReference>
<sequence>MATDDAIAPFTVRVEQSAVDDLHDRLTRTRWPDEQPAADWSYGLPLSYARELAAYWRDEYDWRTHESAINAFPQFITTIDGAQVHFLHVRSSRDDATPLLLTHGWPGSFIEFLELIGPLTAPPDDRPAFHVVVPTIPGFGFSGHTSDPGWGPTRVAQAWAALMQRLGYERYLAHGGDWGATITHQLMRVAPDAVIGAHLTMLSSGAPPPDMDLSTLTHDERSKVHESLQRFGTIRREEMGYGFIQSTKPQTLAYGLADSPVGQLCWIIEKFHRWTDNNGLPEDAVDRDVLLTNVSIYWFTNTAGSSARIYYERAHSGGWGSKPEPSTVPTAVVVFPRDLSIPIRRVAEQYDNIVRWTDADSGGHFGALERPELLADDIREFSASIPSR</sequence>
<dbReference type="GO" id="GO:0097176">
    <property type="term" value="P:epoxide metabolic process"/>
    <property type="evidence" value="ECO:0007669"/>
    <property type="project" value="TreeGrafter"/>
</dbReference>
<reference evidence="6 7" key="1">
    <citation type="submission" date="2019-07" db="EMBL/GenBank/DDBJ databases">
        <title>Rhodococcus cavernicolus sp. nov., isolated from a cave.</title>
        <authorList>
            <person name="Lee S.D."/>
        </authorList>
    </citation>
    <scope>NUCLEOTIDE SEQUENCE [LARGE SCALE GENOMIC DNA]</scope>
    <source>
        <strain evidence="6 7">C1-24</strain>
    </source>
</reference>
<dbReference type="OrthoDB" id="4654311at2"/>
<feature type="domain" description="Epoxide hydrolase N-terminal" evidence="5">
    <location>
        <begin position="7"/>
        <end position="112"/>
    </location>
</feature>
<dbReference type="InterPro" id="IPR010497">
    <property type="entry name" value="Epoxide_hydro_N"/>
</dbReference>
<dbReference type="PANTHER" id="PTHR21661">
    <property type="entry name" value="EPOXIDE HYDROLASE 1-RELATED"/>
    <property type="match status" value="1"/>
</dbReference>
<dbReference type="SUPFAM" id="SSF53474">
    <property type="entry name" value="alpha/beta-Hydrolases"/>
    <property type="match status" value="1"/>
</dbReference>
<keyword evidence="7" id="KW-1185">Reference proteome</keyword>
<accession>A0A5A7S8Z7</accession>
<dbReference type="PANTHER" id="PTHR21661:SF35">
    <property type="entry name" value="EPOXIDE HYDROLASE"/>
    <property type="match status" value="1"/>
</dbReference>
<keyword evidence="2" id="KW-0058">Aromatic hydrocarbons catabolism</keyword>
<feature type="active site" description="Proton acceptor" evidence="4">
    <location>
        <position position="364"/>
    </location>
</feature>
<dbReference type="InterPro" id="IPR000639">
    <property type="entry name" value="Epox_hydrolase-like"/>
</dbReference>
<feature type="active site" description="Nucleophile" evidence="4">
    <location>
        <position position="177"/>
    </location>
</feature>
<comment type="caution">
    <text evidence="6">The sequence shown here is derived from an EMBL/GenBank/DDBJ whole genome shotgun (WGS) entry which is preliminary data.</text>
</comment>
<gene>
    <name evidence="6" type="ORF">FOY51_17145</name>
</gene>
<dbReference type="AlphaFoldDB" id="A0A5A7S8Z7"/>
<name>A0A5A7S8Z7_9NOCA</name>
<evidence type="ECO:0000256" key="4">
    <source>
        <dbReference type="PIRSR" id="PIRSR001112-1"/>
    </source>
</evidence>
<evidence type="ECO:0000256" key="2">
    <source>
        <dbReference type="ARBA" id="ARBA00022797"/>
    </source>
</evidence>
<dbReference type="GO" id="GO:0004301">
    <property type="term" value="F:epoxide hydrolase activity"/>
    <property type="evidence" value="ECO:0007669"/>
    <property type="project" value="TreeGrafter"/>
</dbReference>
<dbReference type="InterPro" id="IPR029058">
    <property type="entry name" value="AB_hydrolase_fold"/>
</dbReference>
<protein>
    <submittedName>
        <fullName evidence="6">Epoxide hydrolase</fullName>
    </submittedName>
</protein>